<dbReference type="Proteomes" id="UP000253250">
    <property type="component" value="Unassembled WGS sequence"/>
</dbReference>
<sequence>MMENVAETAEIHTSKYSLPEPHNDGCDFSVTVIEAESDDVDNVDKWPIIERMASWKKLDESRIGIERGTYQFFSGFFKRKRGDKYEWFVHVSVQGALWIIRRYLEEHLVQKRMTYATDDDVVVSKKEMRDVILYFLKLLGE</sequence>
<dbReference type="EMBL" id="PSYR01000001">
    <property type="protein sequence ID" value="RCN59088.1"/>
    <property type="molecule type" value="Genomic_DNA"/>
</dbReference>
<reference evidence="1 2" key="1">
    <citation type="submission" date="2018-02" db="EMBL/GenBank/DDBJ databases">
        <title>Insights into the biology of acidophilic members of the Acidiferrobacteraceae family derived from comparative genomic analyses.</title>
        <authorList>
            <person name="Issotta F."/>
            <person name="Thyssen C."/>
            <person name="Mena C."/>
            <person name="Moya A."/>
            <person name="Bellenberg S."/>
            <person name="Sproer C."/>
            <person name="Covarrubias P.C."/>
            <person name="Sand W."/>
            <person name="Quatrini R."/>
            <person name="Vera M."/>
        </authorList>
    </citation>
    <scope>NUCLEOTIDE SEQUENCE [LARGE SCALE GENOMIC DNA]</scope>
    <source>
        <strain evidence="2">m-1</strain>
    </source>
</reference>
<organism evidence="1 2">
    <name type="scientific">Acidiferrobacter thiooxydans</name>
    <dbReference type="NCBI Taxonomy" id="163359"/>
    <lineage>
        <taxon>Bacteria</taxon>
        <taxon>Pseudomonadati</taxon>
        <taxon>Pseudomonadota</taxon>
        <taxon>Gammaproteobacteria</taxon>
        <taxon>Acidiferrobacterales</taxon>
        <taxon>Acidiferrobacteraceae</taxon>
        <taxon>Acidiferrobacter</taxon>
    </lineage>
</organism>
<evidence type="ECO:0000313" key="2">
    <source>
        <dbReference type="Proteomes" id="UP000253250"/>
    </source>
</evidence>
<protein>
    <submittedName>
        <fullName evidence="1">Uncharacterized protein</fullName>
    </submittedName>
</protein>
<proteinExistence type="predicted"/>
<evidence type="ECO:0000313" key="1">
    <source>
        <dbReference type="EMBL" id="RCN59088.1"/>
    </source>
</evidence>
<keyword evidence="2" id="KW-1185">Reference proteome</keyword>
<accession>A0A368HKV4</accession>
<dbReference type="AlphaFoldDB" id="A0A368HKV4"/>
<comment type="caution">
    <text evidence="1">The sequence shown here is derived from an EMBL/GenBank/DDBJ whole genome shotgun (WGS) entry which is preliminary data.</text>
</comment>
<gene>
    <name evidence="1" type="ORF">C4900_04985</name>
</gene>
<name>A0A368HKV4_9GAMM</name>